<evidence type="ECO:0000313" key="4">
    <source>
        <dbReference type="Proteomes" id="UP000244093"/>
    </source>
</evidence>
<dbReference type="Gene3D" id="2.40.380.10">
    <property type="entry name" value="FomD-like"/>
    <property type="match status" value="1"/>
</dbReference>
<dbReference type="GO" id="GO:0016787">
    <property type="term" value="F:hydrolase activity"/>
    <property type="evidence" value="ECO:0007669"/>
    <property type="project" value="UniProtKB-KW"/>
</dbReference>
<name>A0A2R7Y3U3_9CREN</name>
<sequence>MAVKARVRGIYSTALSKILLDNGIELVDVSPVIASRLGIDERQGLPADVTVKTENDNPSQIIVLGFPESVEEVSEILEMSIPGLIMFKPPIGLYASFKTRVLGFENRECVVESPLGKALLVDYVDCQPGREVYVSVIKLPIGSNEKLVVSERVRVVGKYAILGRGTGVSFSNFIKNKERVSQLLEISAKYLREGYSIRWRSNADEANLTDIMSEIPELIDLLNEVLSRLREAPLNTVVYEGELVRIYELTYVSKLHLDSVRNKVVPTVYMHHLLKSSEVRDDGYVELADMLTHSIPEDISKTTVLKWLLSKVCEKGEVVIEHRKLDRRILLGKAVVQTISDLDKAKISLKRLVKSIGIYDGINVKKEPGDIITSELNLGRWSLIHRYWSKDGKLKGIYANINTPPEILPSGRVKYIDLETDLIFTESEGCRIIDTDGFRKLLSEGLLSQDIISNVIKEIDALMDEICSATYLNFKT</sequence>
<dbReference type="InterPro" id="IPR007295">
    <property type="entry name" value="DUF402"/>
</dbReference>
<comment type="caution">
    <text evidence="3">The sequence shown here is derived from an EMBL/GenBank/DDBJ whole genome shotgun (WGS) entry which is preliminary data.</text>
</comment>
<reference evidence="3 4" key="1">
    <citation type="journal article" date="2018" name="Syst. Appl. Microbiol.">
        <title>A new symbiotic nanoarchaeote (Candidatus Nanoclepta minutus) and its host (Zestosphaera tikiterensis gen. nov., sp. nov.) from a New Zealand hot spring.</title>
        <authorList>
            <person name="St John E."/>
            <person name="Liu Y."/>
            <person name="Podar M."/>
            <person name="Stott M.B."/>
            <person name="Meneghin J."/>
            <person name="Chen Z."/>
            <person name="Lagutin K."/>
            <person name="Mitchell K."/>
            <person name="Reysenbach A.L."/>
        </authorList>
    </citation>
    <scope>NUCLEOTIDE SEQUENCE [LARGE SCALE GENOMIC DNA]</scope>
    <source>
        <strain evidence="3">NZ3</strain>
    </source>
</reference>
<dbReference type="EMBL" id="NBVN01000004">
    <property type="protein sequence ID" value="PUA32143.1"/>
    <property type="molecule type" value="Genomic_DNA"/>
</dbReference>
<dbReference type="Pfam" id="PF04167">
    <property type="entry name" value="DUF402"/>
    <property type="match status" value="1"/>
</dbReference>
<dbReference type="Proteomes" id="UP000244093">
    <property type="component" value="Unassembled WGS sequence"/>
</dbReference>
<evidence type="ECO:0000259" key="2">
    <source>
        <dbReference type="Pfam" id="PF04167"/>
    </source>
</evidence>
<keyword evidence="1" id="KW-0378">Hydrolase</keyword>
<dbReference type="PANTHER" id="PTHR39159">
    <property type="match status" value="1"/>
</dbReference>
<organism evidence="3 4">
    <name type="scientific">Zestosphaera tikiterensis</name>
    <dbReference type="NCBI Taxonomy" id="1973259"/>
    <lineage>
        <taxon>Archaea</taxon>
        <taxon>Thermoproteota</taxon>
        <taxon>Thermoprotei</taxon>
        <taxon>Desulfurococcales</taxon>
        <taxon>Desulfurococcaceae</taxon>
        <taxon>Zestosphaera</taxon>
    </lineage>
</organism>
<dbReference type="PANTHER" id="PTHR39159:SF1">
    <property type="entry name" value="UPF0374 PROTEIN YGAC"/>
    <property type="match status" value="1"/>
</dbReference>
<dbReference type="SUPFAM" id="SSF159234">
    <property type="entry name" value="FomD-like"/>
    <property type="match status" value="1"/>
</dbReference>
<dbReference type="InterPro" id="IPR050212">
    <property type="entry name" value="Ntdp-like"/>
</dbReference>
<dbReference type="InterPro" id="IPR035930">
    <property type="entry name" value="FomD-like_sf"/>
</dbReference>
<protein>
    <recommendedName>
        <fullName evidence="2">DUF402 domain-containing protein</fullName>
    </recommendedName>
</protein>
<evidence type="ECO:0000256" key="1">
    <source>
        <dbReference type="ARBA" id="ARBA00022801"/>
    </source>
</evidence>
<proteinExistence type="predicted"/>
<feature type="domain" description="DUF402" evidence="2">
    <location>
        <begin position="335"/>
        <end position="466"/>
    </location>
</feature>
<dbReference type="AlphaFoldDB" id="A0A2R7Y3U3"/>
<evidence type="ECO:0000313" key="3">
    <source>
        <dbReference type="EMBL" id="PUA32143.1"/>
    </source>
</evidence>
<gene>
    <name evidence="3" type="ORF">B7O98_05570</name>
</gene>
<accession>A0A2R7Y3U3</accession>